<reference evidence="1 2" key="1">
    <citation type="journal article" date="2019" name="Nat. Med.">
        <title>A library of human gut bacterial isolates paired with longitudinal multiomics data enables mechanistic microbiome research.</title>
        <authorList>
            <person name="Poyet M."/>
            <person name="Groussin M."/>
            <person name="Gibbons S.M."/>
            <person name="Avila-Pacheco J."/>
            <person name="Jiang X."/>
            <person name="Kearney S.M."/>
            <person name="Perrotta A.R."/>
            <person name="Berdy B."/>
            <person name="Zhao S."/>
            <person name="Lieberman T.D."/>
            <person name="Swanson P.K."/>
            <person name="Smith M."/>
            <person name="Roesemann S."/>
            <person name="Alexander J.E."/>
            <person name="Rich S.A."/>
            <person name="Livny J."/>
            <person name="Vlamakis H."/>
            <person name="Clish C."/>
            <person name="Bullock K."/>
            <person name="Deik A."/>
            <person name="Scott J."/>
            <person name="Pierce K.A."/>
            <person name="Xavier R.J."/>
            <person name="Alm E.J."/>
        </authorList>
    </citation>
    <scope>NUCLEOTIDE SEQUENCE [LARGE SCALE GENOMIC DNA]</scope>
    <source>
        <strain evidence="1 2">BIOML-A7</strain>
    </source>
</reference>
<dbReference type="EMBL" id="VWAW01000002">
    <property type="protein sequence ID" value="KAA5178127.1"/>
    <property type="molecule type" value="Genomic_DNA"/>
</dbReference>
<evidence type="ECO:0000313" key="1">
    <source>
        <dbReference type="EMBL" id="KAA5178127.1"/>
    </source>
</evidence>
<name>A0A642KX74_BACFG</name>
<dbReference type="Proteomes" id="UP000436803">
    <property type="component" value="Unassembled WGS sequence"/>
</dbReference>
<protein>
    <submittedName>
        <fullName evidence="1">Uncharacterized protein</fullName>
    </submittedName>
</protein>
<sequence>MTLRLKLIKKQTNRDHPVQIVLYHYGSWKGKKEKMRKLYFSTDTELKNFCERTFAQLLSPATIYFRIGHSALFRK</sequence>
<evidence type="ECO:0000313" key="2">
    <source>
        <dbReference type="Proteomes" id="UP000436803"/>
    </source>
</evidence>
<proteinExistence type="predicted"/>
<organism evidence="1 2">
    <name type="scientific">Bacteroides fragilis</name>
    <dbReference type="NCBI Taxonomy" id="817"/>
    <lineage>
        <taxon>Bacteria</taxon>
        <taxon>Pseudomonadati</taxon>
        <taxon>Bacteroidota</taxon>
        <taxon>Bacteroidia</taxon>
        <taxon>Bacteroidales</taxon>
        <taxon>Bacteroidaceae</taxon>
        <taxon>Bacteroides</taxon>
    </lineage>
</organism>
<dbReference type="AlphaFoldDB" id="A0A642KX74"/>
<accession>A0A642KX74</accession>
<comment type="caution">
    <text evidence="1">The sequence shown here is derived from an EMBL/GenBank/DDBJ whole genome shotgun (WGS) entry which is preliminary data.</text>
</comment>
<gene>
    <name evidence="1" type="ORF">F2Z29_03275</name>
</gene>